<gene>
    <name evidence="1" type="ORF">KPSA3_02910</name>
</gene>
<dbReference type="EMBL" id="BGKA01000094">
    <property type="protein sequence ID" value="GBH16952.1"/>
    <property type="molecule type" value="Genomic_DNA"/>
</dbReference>
<proteinExistence type="predicted"/>
<sequence length="83" mass="9410">MYSAYKWYVSTVADTCNVQGRNPSSPSAMVGFSGISRYRRCCDTDVYKRYISCRRHEPVESASRLRSCLKHAKRSGMLDAAYG</sequence>
<evidence type="ECO:0000313" key="1">
    <source>
        <dbReference type="EMBL" id="GBH16952.1"/>
    </source>
</evidence>
<comment type="caution">
    <text evidence="1">The sequence shown here is derived from an EMBL/GenBank/DDBJ whole genome shotgun (WGS) entry which is preliminary data.</text>
</comment>
<evidence type="ECO:0000313" key="2">
    <source>
        <dbReference type="Proteomes" id="UP000248291"/>
    </source>
</evidence>
<dbReference type="Proteomes" id="UP000248291">
    <property type="component" value="Unassembled WGS sequence"/>
</dbReference>
<dbReference type="AlphaFoldDB" id="A0AAN4TL92"/>
<reference evidence="1 2" key="1">
    <citation type="submission" date="2018-04" db="EMBL/GenBank/DDBJ databases">
        <title>Draft genome sequence of Pseudomonas syringae pv. actinidiae biovar 3 strains isolated from kiwifruit in Kagawa prefecture.</title>
        <authorList>
            <person name="Tabuchi M."/>
            <person name="Saito M."/>
            <person name="Fujiwara S."/>
            <person name="Sasa N."/>
            <person name="Akimitsu K."/>
            <person name="Gomi K."/>
            <person name="Konishi-Sugita S."/>
            <person name="Hamano K."/>
            <person name="Kataoka I."/>
        </authorList>
    </citation>
    <scope>NUCLEOTIDE SEQUENCE [LARGE SCALE GENOMIC DNA]</scope>
    <source>
        <strain evidence="1 2">MAFF212211</strain>
    </source>
</reference>
<organism evidence="1 2">
    <name type="scientific">Pseudomonas syringae pv. actinidiae</name>
    <dbReference type="NCBI Taxonomy" id="103796"/>
    <lineage>
        <taxon>Bacteria</taxon>
        <taxon>Pseudomonadati</taxon>
        <taxon>Pseudomonadota</taxon>
        <taxon>Gammaproteobacteria</taxon>
        <taxon>Pseudomonadales</taxon>
        <taxon>Pseudomonadaceae</taxon>
        <taxon>Pseudomonas</taxon>
        <taxon>Pseudomonas syringae</taxon>
    </lineage>
</organism>
<accession>A0AAN4TL92</accession>
<protein>
    <submittedName>
        <fullName evidence="1">Permease component</fullName>
    </submittedName>
</protein>
<name>A0AAN4TL92_PSESF</name>